<reference evidence="3" key="3">
    <citation type="submission" date="2016-03" db="UniProtKB">
        <authorList>
            <consortium name="EnsemblProtists"/>
        </authorList>
    </citation>
    <scope>IDENTIFICATION</scope>
</reference>
<dbReference type="EnsemblProtists" id="EKX43278">
    <property type="protein sequence ID" value="EKX43278"/>
    <property type="gene ID" value="GUITHDRAFT_163891"/>
</dbReference>
<keyword evidence="1" id="KW-1133">Transmembrane helix</keyword>
<organism evidence="2">
    <name type="scientific">Guillardia theta (strain CCMP2712)</name>
    <name type="common">Cryptophyte</name>
    <dbReference type="NCBI Taxonomy" id="905079"/>
    <lineage>
        <taxon>Eukaryota</taxon>
        <taxon>Cryptophyceae</taxon>
        <taxon>Pyrenomonadales</taxon>
        <taxon>Geminigeraceae</taxon>
        <taxon>Guillardia</taxon>
    </lineage>
</organism>
<feature type="transmembrane region" description="Helical" evidence="1">
    <location>
        <begin position="92"/>
        <end position="113"/>
    </location>
</feature>
<name>L1J440_GUITC</name>
<dbReference type="OrthoDB" id="10460034at2759"/>
<evidence type="ECO:0000313" key="2">
    <source>
        <dbReference type="EMBL" id="EKX43278.1"/>
    </source>
</evidence>
<keyword evidence="4" id="KW-1185">Reference proteome</keyword>
<keyword evidence="1" id="KW-0472">Membrane</keyword>
<evidence type="ECO:0000313" key="3">
    <source>
        <dbReference type="EnsemblProtists" id="EKX43278"/>
    </source>
</evidence>
<dbReference type="PaxDb" id="55529-EKX43278"/>
<dbReference type="HOGENOM" id="CLU_1716734_0_0_1"/>
<evidence type="ECO:0000256" key="1">
    <source>
        <dbReference type="SAM" id="Phobius"/>
    </source>
</evidence>
<keyword evidence="1" id="KW-0812">Transmembrane</keyword>
<dbReference type="EMBL" id="JH993011">
    <property type="protein sequence ID" value="EKX43278.1"/>
    <property type="molecule type" value="Genomic_DNA"/>
</dbReference>
<evidence type="ECO:0000313" key="4">
    <source>
        <dbReference type="Proteomes" id="UP000011087"/>
    </source>
</evidence>
<dbReference type="Proteomes" id="UP000011087">
    <property type="component" value="Unassembled WGS sequence"/>
</dbReference>
<protein>
    <submittedName>
        <fullName evidence="2 3">Uncharacterized protein</fullName>
    </submittedName>
</protein>
<reference evidence="4" key="2">
    <citation type="submission" date="2012-11" db="EMBL/GenBank/DDBJ databases">
        <authorList>
            <person name="Kuo A."/>
            <person name="Curtis B.A."/>
            <person name="Tanifuji G."/>
            <person name="Burki F."/>
            <person name="Gruber A."/>
            <person name="Irimia M."/>
            <person name="Maruyama S."/>
            <person name="Arias M.C."/>
            <person name="Ball S.G."/>
            <person name="Gile G.H."/>
            <person name="Hirakawa Y."/>
            <person name="Hopkins J.F."/>
            <person name="Rensing S.A."/>
            <person name="Schmutz J."/>
            <person name="Symeonidi A."/>
            <person name="Elias M."/>
            <person name="Eveleigh R.J."/>
            <person name="Herman E.K."/>
            <person name="Klute M.J."/>
            <person name="Nakayama T."/>
            <person name="Obornik M."/>
            <person name="Reyes-Prieto A."/>
            <person name="Armbrust E.V."/>
            <person name="Aves S.J."/>
            <person name="Beiko R.G."/>
            <person name="Coutinho P."/>
            <person name="Dacks J.B."/>
            <person name="Durnford D.G."/>
            <person name="Fast N.M."/>
            <person name="Green B.R."/>
            <person name="Grisdale C."/>
            <person name="Hempe F."/>
            <person name="Henrissat B."/>
            <person name="Hoppner M.P."/>
            <person name="Ishida K.-I."/>
            <person name="Kim E."/>
            <person name="Koreny L."/>
            <person name="Kroth P.G."/>
            <person name="Liu Y."/>
            <person name="Malik S.-B."/>
            <person name="Maier U.G."/>
            <person name="McRose D."/>
            <person name="Mock T."/>
            <person name="Neilson J.A."/>
            <person name="Onodera N.T."/>
            <person name="Poole A.M."/>
            <person name="Pritham E.J."/>
            <person name="Richards T.A."/>
            <person name="Rocap G."/>
            <person name="Roy S.W."/>
            <person name="Sarai C."/>
            <person name="Schaack S."/>
            <person name="Shirato S."/>
            <person name="Slamovits C.H."/>
            <person name="Spencer D.F."/>
            <person name="Suzuki S."/>
            <person name="Worden A.Z."/>
            <person name="Zauner S."/>
            <person name="Barry K."/>
            <person name="Bell C."/>
            <person name="Bharti A.K."/>
            <person name="Crow J.A."/>
            <person name="Grimwood J."/>
            <person name="Kramer R."/>
            <person name="Lindquist E."/>
            <person name="Lucas S."/>
            <person name="Salamov A."/>
            <person name="McFadden G.I."/>
            <person name="Lane C.E."/>
            <person name="Keeling P.J."/>
            <person name="Gray M.W."/>
            <person name="Grigoriev I.V."/>
            <person name="Archibald J.M."/>
        </authorList>
    </citation>
    <scope>NUCLEOTIDE SEQUENCE</scope>
    <source>
        <strain evidence="4">CCMP2712</strain>
    </source>
</reference>
<dbReference type="KEGG" id="gtt:GUITHDRAFT_163891"/>
<accession>L1J440</accession>
<proteinExistence type="predicted"/>
<sequence length="153" mass="16077">MGLLSLLGVTKNGNSAVPQQNAVESTPQAKSTMDIVQGGLAHKGVVTTSDEDYDFEDIETTKLRHGIQPRQQKKQVVKHSWGEIALGTAQSCAVMGCFGALMGLSVGAITGPIFAPPGHRLPVTIALMKRQSVWFGVIFGGGGGIVSAVRKYA</sequence>
<reference evidence="2 4" key="1">
    <citation type="journal article" date="2012" name="Nature">
        <title>Algal genomes reveal evolutionary mosaicism and the fate of nucleomorphs.</title>
        <authorList>
            <consortium name="DOE Joint Genome Institute"/>
            <person name="Curtis B.A."/>
            <person name="Tanifuji G."/>
            <person name="Burki F."/>
            <person name="Gruber A."/>
            <person name="Irimia M."/>
            <person name="Maruyama S."/>
            <person name="Arias M.C."/>
            <person name="Ball S.G."/>
            <person name="Gile G.H."/>
            <person name="Hirakawa Y."/>
            <person name="Hopkins J.F."/>
            <person name="Kuo A."/>
            <person name="Rensing S.A."/>
            <person name="Schmutz J."/>
            <person name="Symeonidi A."/>
            <person name="Elias M."/>
            <person name="Eveleigh R.J."/>
            <person name="Herman E.K."/>
            <person name="Klute M.J."/>
            <person name="Nakayama T."/>
            <person name="Obornik M."/>
            <person name="Reyes-Prieto A."/>
            <person name="Armbrust E.V."/>
            <person name="Aves S.J."/>
            <person name="Beiko R.G."/>
            <person name="Coutinho P."/>
            <person name="Dacks J.B."/>
            <person name="Durnford D.G."/>
            <person name="Fast N.M."/>
            <person name="Green B.R."/>
            <person name="Grisdale C.J."/>
            <person name="Hempel F."/>
            <person name="Henrissat B."/>
            <person name="Hoppner M.P."/>
            <person name="Ishida K."/>
            <person name="Kim E."/>
            <person name="Koreny L."/>
            <person name="Kroth P.G."/>
            <person name="Liu Y."/>
            <person name="Malik S.B."/>
            <person name="Maier U.G."/>
            <person name="McRose D."/>
            <person name="Mock T."/>
            <person name="Neilson J.A."/>
            <person name="Onodera N.T."/>
            <person name="Poole A.M."/>
            <person name="Pritham E.J."/>
            <person name="Richards T.A."/>
            <person name="Rocap G."/>
            <person name="Roy S.W."/>
            <person name="Sarai C."/>
            <person name="Schaack S."/>
            <person name="Shirato S."/>
            <person name="Slamovits C.H."/>
            <person name="Spencer D.F."/>
            <person name="Suzuki S."/>
            <person name="Worden A.Z."/>
            <person name="Zauner S."/>
            <person name="Barry K."/>
            <person name="Bell C."/>
            <person name="Bharti A.K."/>
            <person name="Crow J.A."/>
            <person name="Grimwood J."/>
            <person name="Kramer R."/>
            <person name="Lindquist E."/>
            <person name="Lucas S."/>
            <person name="Salamov A."/>
            <person name="McFadden G.I."/>
            <person name="Lane C.E."/>
            <person name="Keeling P.J."/>
            <person name="Gray M.W."/>
            <person name="Grigoriev I.V."/>
            <person name="Archibald J.M."/>
        </authorList>
    </citation>
    <scope>NUCLEOTIDE SEQUENCE</scope>
    <source>
        <strain evidence="2 4">CCMP2712</strain>
    </source>
</reference>
<dbReference type="RefSeq" id="XP_005830258.1">
    <property type="nucleotide sequence ID" value="XM_005830201.1"/>
</dbReference>
<dbReference type="AlphaFoldDB" id="L1J440"/>
<feature type="transmembrane region" description="Helical" evidence="1">
    <location>
        <begin position="133"/>
        <end position="149"/>
    </location>
</feature>
<dbReference type="GeneID" id="17300006"/>
<gene>
    <name evidence="2" type="ORF">GUITHDRAFT_163891</name>
</gene>